<feature type="domain" description="PAC" evidence="6">
    <location>
        <begin position="401"/>
        <end position="453"/>
    </location>
</feature>
<evidence type="ECO:0000259" key="7">
    <source>
        <dbReference type="PROSITE" id="PS50883"/>
    </source>
</evidence>
<dbReference type="FunFam" id="3.30.450.20:FF:000099">
    <property type="entry name" value="Sensory box sensor histidine kinase"/>
    <property type="match status" value="1"/>
</dbReference>
<gene>
    <name evidence="9" type="ORF">IPL58_01380</name>
</gene>
<evidence type="ECO:0000259" key="5">
    <source>
        <dbReference type="PROSITE" id="PS50112"/>
    </source>
</evidence>
<dbReference type="InterPro" id="IPR000014">
    <property type="entry name" value="PAS"/>
</dbReference>
<comment type="similarity">
    <text evidence="1">Belongs to the hemerythrin family.</text>
</comment>
<dbReference type="Gene3D" id="3.30.70.270">
    <property type="match status" value="1"/>
</dbReference>
<dbReference type="SMART" id="SM00091">
    <property type="entry name" value="PAS"/>
    <property type="match status" value="2"/>
</dbReference>
<dbReference type="SUPFAM" id="SSF47188">
    <property type="entry name" value="Hemerythrin-like"/>
    <property type="match status" value="1"/>
</dbReference>
<dbReference type="PROSITE" id="PS50112">
    <property type="entry name" value="PAS"/>
    <property type="match status" value="2"/>
</dbReference>
<dbReference type="InterPro" id="IPR035919">
    <property type="entry name" value="EAL_sf"/>
</dbReference>
<dbReference type="PROSITE" id="PS50113">
    <property type="entry name" value="PAC"/>
    <property type="match status" value="2"/>
</dbReference>
<dbReference type="InterPro" id="IPR035938">
    <property type="entry name" value="Hemerythrin-like_sf"/>
</dbReference>
<dbReference type="NCBIfam" id="TIGR02481">
    <property type="entry name" value="hemeryth_dom"/>
    <property type="match status" value="1"/>
</dbReference>
<feature type="domain" description="PAC" evidence="6">
    <location>
        <begin position="279"/>
        <end position="331"/>
    </location>
</feature>
<proteinExistence type="inferred from homology"/>
<protein>
    <submittedName>
        <fullName evidence="9">Bacteriohemerythrin</fullName>
    </submittedName>
</protein>
<feature type="coiled-coil region" evidence="4">
    <location>
        <begin position="189"/>
        <end position="216"/>
    </location>
</feature>
<evidence type="ECO:0000256" key="1">
    <source>
        <dbReference type="ARBA" id="ARBA00010587"/>
    </source>
</evidence>
<dbReference type="SUPFAM" id="SSF141868">
    <property type="entry name" value="EAL domain-like"/>
    <property type="match status" value="1"/>
</dbReference>
<dbReference type="InterPro" id="IPR000700">
    <property type="entry name" value="PAS-assoc_C"/>
</dbReference>
<name>A0A9D7K1C8_9PROT</name>
<dbReference type="InterPro" id="IPR012312">
    <property type="entry name" value="Hemerythrin-like"/>
</dbReference>
<dbReference type="Pfam" id="PF01814">
    <property type="entry name" value="Hemerythrin"/>
    <property type="match status" value="1"/>
</dbReference>
<evidence type="ECO:0000259" key="6">
    <source>
        <dbReference type="PROSITE" id="PS50113"/>
    </source>
</evidence>
<keyword evidence="2" id="KW-0479">Metal-binding</keyword>
<dbReference type="NCBIfam" id="NF033749">
    <property type="entry name" value="bact_hemeryth"/>
    <property type="match status" value="1"/>
</dbReference>
<dbReference type="InterPro" id="IPR013655">
    <property type="entry name" value="PAS_fold_3"/>
</dbReference>
<dbReference type="CDD" id="cd12107">
    <property type="entry name" value="Hemerythrin"/>
    <property type="match status" value="1"/>
</dbReference>
<dbReference type="Pfam" id="PF00563">
    <property type="entry name" value="EAL"/>
    <property type="match status" value="1"/>
</dbReference>
<feature type="domain" description="GGDEF" evidence="8">
    <location>
        <begin position="485"/>
        <end position="624"/>
    </location>
</feature>
<evidence type="ECO:0000256" key="4">
    <source>
        <dbReference type="SAM" id="Coils"/>
    </source>
</evidence>
<evidence type="ECO:0000313" key="10">
    <source>
        <dbReference type="Proteomes" id="UP000886689"/>
    </source>
</evidence>
<dbReference type="InterPro" id="IPR035965">
    <property type="entry name" value="PAS-like_dom_sf"/>
</dbReference>
<feature type="domain" description="PAS" evidence="5">
    <location>
        <begin position="206"/>
        <end position="276"/>
    </location>
</feature>
<dbReference type="Gene3D" id="3.20.20.450">
    <property type="entry name" value="EAL domain"/>
    <property type="match status" value="1"/>
</dbReference>
<dbReference type="Pfam" id="PF00989">
    <property type="entry name" value="PAS"/>
    <property type="match status" value="1"/>
</dbReference>
<accession>A0A9D7K1C8</accession>
<dbReference type="NCBIfam" id="TIGR00229">
    <property type="entry name" value="sensory_box"/>
    <property type="match status" value="2"/>
</dbReference>
<dbReference type="CDD" id="cd00130">
    <property type="entry name" value="PAS"/>
    <property type="match status" value="2"/>
</dbReference>
<dbReference type="InterPro" id="IPR043128">
    <property type="entry name" value="Rev_trsase/Diguanyl_cyclase"/>
</dbReference>
<keyword evidence="4" id="KW-0175">Coiled coil</keyword>
<dbReference type="PANTHER" id="PTHR44757">
    <property type="entry name" value="DIGUANYLATE CYCLASE DGCP"/>
    <property type="match status" value="1"/>
</dbReference>
<dbReference type="CDD" id="cd01948">
    <property type="entry name" value="EAL"/>
    <property type="match status" value="1"/>
</dbReference>
<evidence type="ECO:0000313" key="9">
    <source>
        <dbReference type="EMBL" id="MBK8522887.1"/>
    </source>
</evidence>
<dbReference type="GO" id="GO:0006355">
    <property type="term" value="P:regulation of DNA-templated transcription"/>
    <property type="evidence" value="ECO:0007669"/>
    <property type="project" value="InterPro"/>
</dbReference>
<dbReference type="Gene3D" id="1.20.120.50">
    <property type="entry name" value="Hemerythrin-like"/>
    <property type="match status" value="1"/>
</dbReference>
<dbReference type="InterPro" id="IPR052155">
    <property type="entry name" value="Biofilm_reg_signaling"/>
</dbReference>
<dbReference type="PANTHER" id="PTHR44757:SF2">
    <property type="entry name" value="BIOFILM ARCHITECTURE MAINTENANCE PROTEIN MBAA"/>
    <property type="match status" value="1"/>
</dbReference>
<dbReference type="SMART" id="SM00086">
    <property type="entry name" value="PAC"/>
    <property type="match status" value="2"/>
</dbReference>
<feature type="domain" description="EAL" evidence="7">
    <location>
        <begin position="633"/>
        <end position="885"/>
    </location>
</feature>
<dbReference type="Pfam" id="PF08447">
    <property type="entry name" value="PAS_3"/>
    <property type="match status" value="1"/>
</dbReference>
<keyword evidence="3" id="KW-0408">Iron</keyword>
<dbReference type="NCBIfam" id="TIGR00254">
    <property type="entry name" value="GGDEF"/>
    <property type="match status" value="1"/>
</dbReference>
<organism evidence="9 10">
    <name type="scientific">Candidatus Proximibacter danicus</name>
    <dbReference type="NCBI Taxonomy" id="2954365"/>
    <lineage>
        <taxon>Bacteria</taxon>
        <taxon>Pseudomonadati</taxon>
        <taxon>Pseudomonadota</taxon>
        <taxon>Betaproteobacteria</taxon>
        <taxon>Candidatus Proximibacter</taxon>
    </lineage>
</organism>
<evidence type="ECO:0000259" key="8">
    <source>
        <dbReference type="PROSITE" id="PS50887"/>
    </source>
</evidence>
<dbReference type="SUPFAM" id="SSF55073">
    <property type="entry name" value="Nucleotide cyclase"/>
    <property type="match status" value="1"/>
</dbReference>
<dbReference type="Proteomes" id="UP000886689">
    <property type="component" value="Unassembled WGS sequence"/>
</dbReference>
<dbReference type="InterPro" id="IPR012827">
    <property type="entry name" value="Hemerythrin_metal-bd"/>
</dbReference>
<dbReference type="SMART" id="SM00267">
    <property type="entry name" value="GGDEF"/>
    <property type="match status" value="1"/>
</dbReference>
<dbReference type="Pfam" id="PF00990">
    <property type="entry name" value="GGDEF"/>
    <property type="match status" value="1"/>
</dbReference>
<dbReference type="InterPro" id="IPR001633">
    <property type="entry name" value="EAL_dom"/>
</dbReference>
<dbReference type="EMBL" id="JADJUC010000001">
    <property type="protein sequence ID" value="MBK8522887.1"/>
    <property type="molecule type" value="Genomic_DNA"/>
</dbReference>
<feature type="domain" description="PAS" evidence="5">
    <location>
        <begin position="328"/>
        <end position="385"/>
    </location>
</feature>
<dbReference type="PROSITE" id="PS50883">
    <property type="entry name" value="EAL"/>
    <property type="match status" value="1"/>
</dbReference>
<dbReference type="InterPro" id="IPR029787">
    <property type="entry name" value="Nucleotide_cyclase"/>
</dbReference>
<evidence type="ECO:0000256" key="3">
    <source>
        <dbReference type="ARBA" id="ARBA00023004"/>
    </source>
</evidence>
<comment type="caution">
    <text evidence="9">The sequence shown here is derived from an EMBL/GenBank/DDBJ whole genome shotgun (WGS) entry which is preliminary data.</text>
</comment>
<dbReference type="AlphaFoldDB" id="A0A9D7K1C8"/>
<reference evidence="9" key="1">
    <citation type="submission" date="2020-10" db="EMBL/GenBank/DDBJ databases">
        <title>Connecting structure to function with the recovery of over 1000 high-quality activated sludge metagenome-assembled genomes encoding full-length rRNA genes using long-read sequencing.</title>
        <authorList>
            <person name="Singleton C.M."/>
            <person name="Petriglieri F."/>
            <person name="Kristensen J.M."/>
            <person name="Kirkegaard R.H."/>
            <person name="Michaelsen T.Y."/>
            <person name="Andersen M.H."/>
            <person name="Karst S.M."/>
            <person name="Dueholm M.S."/>
            <person name="Nielsen P.H."/>
            <person name="Albertsen M."/>
        </authorList>
    </citation>
    <scope>NUCLEOTIDE SEQUENCE</scope>
    <source>
        <strain evidence="9">Hirt_18-Q3-R61-65_BATAC.395</strain>
    </source>
</reference>
<dbReference type="CDD" id="cd01949">
    <property type="entry name" value="GGDEF"/>
    <property type="match status" value="1"/>
</dbReference>
<dbReference type="SMART" id="SM00052">
    <property type="entry name" value="EAL"/>
    <property type="match status" value="1"/>
</dbReference>
<dbReference type="GO" id="GO:0046872">
    <property type="term" value="F:metal ion binding"/>
    <property type="evidence" value="ECO:0007669"/>
    <property type="project" value="UniProtKB-KW"/>
</dbReference>
<dbReference type="InterPro" id="IPR001610">
    <property type="entry name" value="PAC"/>
</dbReference>
<dbReference type="SUPFAM" id="SSF55785">
    <property type="entry name" value="PYP-like sensor domain (PAS domain)"/>
    <property type="match status" value="2"/>
</dbReference>
<dbReference type="PROSITE" id="PS50887">
    <property type="entry name" value="GGDEF"/>
    <property type="match status" value="1"/>
</dbReference>
<dbReference type="InterPro" id="IPR000160">
    <property type="entry name" value="GGDEF_dom"/>
</dbReference>
<sequence length="888" mass="99585">MLSTIRWSSQLATGITEVDNQHGQLIHMLNALARQREQGADMQQVRILLYELRRYASFHFQAEEHLMAQWPVNENNRSAHLRAHASFVEYLCKAEEMLEASSADALDHLLAFLVKWLVHHITGVDARMARELAALGMPLVPVVADADAGNGDGSNEQSSIHDALINTVSELYDSISVRTLELLDSNQRLLEQMQERERAETTLRSSEERYRAMTDNGQALIWMAGADGEANYFNRPWLVFTGRRMNAELGRAWLNGVHPEDLPRCQEAFRKALEQRQKFSIVWRLRRHDGVYRWMVCEGAPRYGNDGEFCGYVGHCLDITEHRAAEEHQQIAAQVFETMAEAVMVTNARGIIQRVNRSFTAITGYEEEEVVGRSSRFLTSYRHDEAFHEEIWQQLEATGAWSGEEWIRLKNGDVRPMRQSASVLRTAQGAVTHYVAVLSDISEMRHAQALAEQLSWRDTLTGLGNRSYFLKQLAQETNRARHEGRMAAVLLVDIDRFRQLNEARGLGVGDIVLVTVSSLLVEMLHTDDTVARLQADEFAILLPRLSGSREEVAQAALMVAERLREKLLGGIAVNGEALHPDCSIGVAVFPDSTQECAEDILRQAELGEQQAKAEGGGRVRFFESDMGNAVRERFELEKDLRRGVDAGELRLYLQSQVDVGGLPVGAEALVRWEHPVRGLVSPMCFIPIAEATHLIVAVDRWMLSEVCRLLARMDADGKALRIAVNISPRHFQREDFVGVVMEILTATGADPTHLVFEVTEGLLIGDVDDVIAKMNTLQTIGIRFSLDDFGTGYSSLSYLKRLPIHELKIDKSFIRDLTVDTNDAALVDSILAVASHMGLQVVAEGVETQSQADFLNARKQVIHQGYLYGRPQEVHAWLMGRNAVVEPG</sequence>
<dbReference type="InterPro" id="IPR013767">
    <property type="entry name" value="PAS_fold"/>
</dbReference>
<evidence type="ECO:0000256" key="2">
    <source>
        <dbReference type="ARBA" id="ARBA00022723"/>
    </source>
</evidence>
<dbReference type="Gene3D" id="3.30.450.20">
    <property type="entry name" value="PAS domain"/>
    <property type="match status" value="2"/>
</dbReference>